<dbReference type="AlphaFoldDB" id="A0A7R9H7U4"/>
<feature type="region of interest" description="Disordered" evidence="2">
    <location>
        <begin position="297"/>
        <end position="342"/>
    </location>
</feature>
<gene>
    <name evidence="3" type="ORF">TPSB3V08_LOCUS8204</name>
</gene>
<proteinExistence type="predicted"/>
<dbReference type="GO" id="GO:0008010">
    <property type="term" value="F:structural constituent of chitin-based larval cuticle"/>
    <property type="evidence" value="ECO:0007669"/>
    <property type="project" value="TreeGrafter"/>
</dbReference>
<evidence type="ECO:0000313" key="3">
    <source>
        <dbReference type="EMBL" id="CAD7412036.1"/>
    </source>
</evidence>
<organism evidence="3">
    <name type="scientific">Timema poppense</name>
    <name type="common">Walking stick</name>
    <dbReference type="NCBI Taxonomy" id="170557"/>
    <lineage>
        <taxon>Eukaryota</taxon>
        <taxon>Metazoa</taxon>
        <taxon>Ecdysozoa</taxon>
        <taxon>Arthropoda</taxon>
        <taxon>Hexapoda</taxon>
        <taxon>Insecta</taxon>
        <taxon>Pterygota</taxon>
        <taxon>Neoptera</taxon>
        <taxon>Polyneoptera</taxon>
        <taxon>Phasmatodea</taxon>
        <taxon>Timematodea</taxon>
        <taxon>Timematoidea</taxon>
        <taxon>Timematidae</taxon>
        <taxon>Timema</taxon>
    </lineage>
</organism>
<dbReference type="PANTHER" id="PTHR10380">
    <property type="entry name" value="CUTICLE PROTEIN"/>
    <property type="match status" value="1"/>
</dbReference>
<dbReference type="InterPro" id="IPR050468">
    <property type="entry name" value="Cuticle_Struct_Prot"/>
</dbReference>
<accession>A0A7R9H7U4</accession>
<dbReference type="Pfam" id="PF00379">
    <property type="entry name" value="Chitin_bind_4"/>
    <property type="match status" value="1"/>
</dbReference>
<sequence length="480" mass="52762">MYTPFTLKGSSTNLGGCMILGATLEMDWTADEEEIEEQDKDHGMSLVEAPACHRAVVGSQHWSLQALQGQQNHEAIFNEIIHNDGICSPEVWMAKDQDELNQAICSPEVWMAKDQDELNDAICFPEVWMAKDQNELNDAICSPEGVSCQNPPYPLQVFYLSPSAVGLLQAPQPIYSARTPDSVFGVEEEEEAEASQFHSQDGAGRAVFGYTSPDQARIEARNSDGTVRGSYSYLDPRGETVKVQYWDDGTGFHAAGNHLPGFAYVPQPVRDTPEVEEARKIHLHLYEQALNAALASGEGDNVQSDKESVTEGSNPSEEESEIEGTVYPENSIGMSSQSLNDRFNAQDDDDAVVIDSPEAQEEISGNYLRNAKTLIKDPNVLPGTANLKEKSSLSPNSGFSYSFRYPVPLYVQVRTVEDDKETTSKETNLNKELSLSQKANLFGAIPVAAVHDAQVSPSQRNSIKNHQTLPLYVEPVIDAN</sequence>
<dbReference type="InterPro" id="IPR000618">
    <property type="entry name" value="Insect_cuticle"/>
</dbReference>
<dbReference type="PANTHER" id="PTHR10380:SF236">
    <property type="entry name" value="PUPAL CUTICLE PROTEIN EDG-84A-LIKE PROTEIN"/>
    <property type="match status" value="1"/>
</dbReference>
<evidence type="ECO:0000256" key="1">
    <source>
        <dbReference type="PROSITE-ProRule" id="PRU00497"/>
    </source>
</evidence>
<keyword evidence="1" id="KW-0193">Cuticle</keyword>
<evidence type="ECO:0000256" key="2">
    <source>
        <dbReference type="SAM" id="MobiDB-lite"/>
    </source>
</evidence>
<evidence type="ECO:0008006" key="4">
    <source>
        <dbReference type="Google" id="ProtNLM"/>
    </source>
</evidence>
<dbReference type="GO" id="GO:0062129">
    <property type="term" value="C:chitin-based extracellular matrix"/>
    <property type="evidence" value="ECO:0007669"/>
    <property type="project" value="TreeGrafter"/>
</dbReference>
<feature type="compositionally biased region" description="Polar residues" evidence="2">
    <location>
        <begin position="332"/>
        <end position="342"/>
    </location>
</feature>
<protein>
    <recommendedName>
        <fullName evidence="4">Cuticle protein 6</fullName>
    </recommendedName>
</protein>
<name>A0A7R9H7U4_TIMPO</name>
<reference evidence="3" key="1">
    <citation type="submission" date="2020-11" db="EMBL/GenBank/DDBJ databases">
        <authorList>
            <person name="Tran Van P."/>
        </authorList>
    </citation>
    <scope>NUCLEOTIDE SEQUENCE</scope>
</reference>
<dbReference type="PROSITE" id="PS51155">
    <property type="entry name" value="CHIT_BIND_RR_2"/>
    <property type="match status" value="1"/>
</dbReference>
<dbReference type="EMBL" id="OD005752">
    <property type="protein sequence ID" value="CAD7412036.1"/>
    <property type="molecule type" value="Genomic_DNA"/>
</dbReference>